<evidence type="ECO:0000313" key="3">
    <source>
        <dbReference type="Proteomes" id="UP000186657"/>
    </source>
</evidence>
<comment type="caution">
    <text evidence="2">The sequence shown here is derived from an EMBL/GenBank/DDBJ whole genome shotgun (WGS) entry which is preliminary data.</text>
</comment>
<reference evidence="2 3" key="1">
    <citation type="submission" date="2016-10" db="EMBL/GenBank/DDBJ databases">
        <title>Comparative genomics uncovers the prolific and rare metabolic potential of the cyanobacterial genus Moorea.</title>
        <authorList>
            <person name="Leao T."/>
            <person name="Castelao G."/>
            <person name="Korobeynikov A."/>
            <person name="Monroe E.A."/>
            <person name="Podell S."/>
            <person name="Glukhov E."/>
            <person name="Allen E."/>
            <person name="Gerwick W.H."/>
            <person name="Gerwick L."/>
        </authorList>
    </citation>
    <scope>NUCLEOTIDE SEQUENCE [LARGE SCALE GENOMIC DNA]</scope>
    <source>
        <strain evidence="2 3">PNG5-198</strain>
    </source>
</reference>
<feature type="compositionally biased region" description="Gly residues" evidence="1">
    <location>
        <begin position="46"/>
        <end position="57"/>
    </location>
</feature>
<gene>
    <name evidence="2" type="ORF">BJP37_19400</name>
</gene>
<sequence>MRVTQSFRALGIGLWPRYASHAKQIGYLRGIGNRESGIGNREREGSVGGVGGVGGVGSDKSQIS</sequence>
<proteinExistence type="predicted"/>
<dbReference type="AlphaFoldDB" id="A0A1U7N4I4"/>
<protein>
    <submittedName>
        <fullName evidence="2">Uncharacterized protein</fullName>
    </submittedName>
</protein>
<name>A0A1U7N4I4_9CYAN</name>
<evidence type="ECO:0000313" key="2">
    <source>
        <dbReference type="EMBL" id="OLT60857.1"/>
    </source>
</evidence>
<evidence type="ECO:0000256" key="1">
    <source>
        <dbReference type="SAM" id="MobiDB-lite"/>
    </source>
</evidence>
<dbReference type="Proteomes" id="UP000186657">
    <property type="component" value="Unassembled WGS sequence"/>
</dbReference>
<accession>A0A1U7N4I4</accession>
<keyword evidence="3" id="KW-1185">Reference proteome</keyword>
<organism evidence="2 3">
    <name type="scientific">Moorena bouillonii PNG</name>
    <dbReference type="NCBI Taxonomy" id="568701"/>
    <lineage>
        <taxon>Bacteria</taxon>
        <taxon>Bacillati</taxon>
        <taxon>Cyanobacteriota</taxon>
        <taxon>Cyanophyceae</taxon>
        <taxon>Coleofasciculales</taxon>
        <taxon>Coleofasciculaceae</taxon>
        <taxon>Moorena</taxon>
    </lineage>
</organism>
<dbReference type="EMBL" id="MKZS01000001">
    <property type="protein sequence ID" value="OLT60857.1"/>
    <property type="molecule type" value="Genomic_DNA"/>
</dbReference>
<feature type="region of interest" description="Disordered" evidence="1">
    <location>
        <begin position="35"/>
        <end position="64"/>
    </location>
</feature>